<proteinExistence type="predicted"/>
<gene>
    <name evidence="1" type="ORF">PFISCL1PPCAC_7411</name>
</gene>
<comment type="caution">
    <text evidence="1">The sequence shown here is derived from an EMBL/GenBank/DDBJ whole genome shotgun (WGS) entry which is preliminary data.</text>
</comment>
<dbReference type="SUPFAM" id="SSF57501">
    <property type="entry name" value="Cystine-knot cytokines"/>
    <property type="match status" value="1"/>
</dbReference>
<organism evidence="1 2">
    <name type="scientific">Pristionchus fissidentatus</name>
    <dbReference type="NCBI Taxonomy" id="1538716"/>
    <lineage>
        <taxon>Eukaryota</taxon>
        <taxon>Metazoa</taxon>
        <taxon>Ecdysozoa</taxon>
        <taxon>Nematoda</taxon>
        <taxon>Chromadorea</taxon>
        <taxon>Rhabditida</taxon>
        <taxon>Rhabditina</taxon>
        <taxon>Diplogasteromorpha</taxon>
        <taxon>Diplogasteroidea</taxon>
        <taxon>Neodiplogasteridae</taxon>
        <taxon>Pristionchus</taxon>
    </lineage>
</organism>
<sequence>SHGLRPSDLVSMVPNTHLLYTLLYLTLSVAVTDAVIIEEQWVAVKDWFARFKRFITTPASTTTTTTPSSLYIPRGTLRPLKQQESRLHLNKRFRGEGCEVFYRELSTDALVPEEDTVYEPRTYESGHCSHHCYTDKYTGKWVCCLPTRKESVELFIFKNGSSELRIRSVDNVAIVSCGYL</sequence>
<accession>A0AAV5V9L8</accession>
<protein>
    <submittedName>
        <fullName evidence="1">Uncharacterized protein</fullName>
    </submittedName>
</protein>
<evidence type="ECO:0000313" key="2">
    <source>
        <dbReference type="Proteomes" id="UP001432322"/>
    </source>
</evidence>
<reference evidence="1" key="1">
    <citation type="submission" date="2023-10" db="EMBL/GenBank/DDBJ databases">
        <title>Genome assembly of Pristionchus species.</title>
        <authorList>
            <person name="Yoshida K."/>
            <person name="Sommer R.J."/>
        </authorList>
    </citation>
    <scope>NUCLEOTIDE SEQUENCE</scope>
    <source>
        <strain evidence="1">RS5133</strain>
    </source>
</reference>
<feature type="non-terminal residue" evidence="1">
    <location>
        <position position="1"/>
    </location>
</feature>
<dbReference type="Proteomes" id="UP001432322">
    <property type="component" value="Unassembled WGS sequence"/>
</dbReference>
<name>A0AAV5V9L8_9BILA</name>
<dbReference type="Gene3D" id="2.10.90.10">
    <property type="entry name" value="Cystine-knot cytokines"/>
    <property type="match status" value="1"/>
</dbReference>
<dbReference type="EMBL" id="BTSY01000002">
    <property type="protein sequence ID" value="GMT16114.1"/>
    <property type="molecule type" value="Genomic_DNA"/>
</dbReference>
<keyword evidence="2" id="KW-1185">Reference proteome</keyword>
<dbReference type="AlphaFoldDB" id="A0AAV5V9L8"/>
<dbReference type="InterPro" id="IPR029034">
    <property type="entry name" value="Cystine-knot_cytokine"/>
</dbReference>
<evidence type="ECO:0000313" key="1">
    <source>
        <dbReference type="EMBL" id="GMT16114.1"/>
    </source>
</evidence>